<evidence type="ECO:0000313" key="2">
    <source>
        <dbReference type="EMBL" id="GAA3217300.1"/>
    </source>
</evidence>
<protein>
    <recommendedName>
        <fullName evidence="1">DUF3291 domain-containing protein</fullName>
    </recommendedName>
</protein>
<organism evidence="2 3">
    <name type="scientific">Actinocorallia longicatena</name>
    <dbReference type="NCBI Taxonomy" id="111803"/>
    <lineage>
        <taxon>Bacteria</taxon>
        <taxon>Bacillati</taxon>
        <taxon>Actinomycetota</taxon>
        <taxon>Actinomycetes</taxon>
        <taxon>Streptosporangiales</taxon>
        <taxon>Thermomonosporaceae</taxon>
        <taxon>Actinocorallia</taxon>
    </lineage>
</organism>
<dbReference type="EMBL" id="BAAAUV010000009">
    <property type="protein sequence ID" value="GAA3217300.1"/>
    <property type="molecule type" value="Genomic_DNA"/>
</dbReference>
<dbReference type="InterPro" id="IPR011008">
    <property type="entry name" value="Dimeric_a/b-barrel"/>
</dbReference>
<gene>
    <name evidence="2" type="ORF">GCM10010468_39920</name>
</gene>
<accession>A0ABP6QB83</accession>
<keyword evidence="3" id="KW-1185">Reference proteome</keyword>
<dbReference type="SUPFAM" id="SSF54909">
    <property type="entry name" value="Dimeric alpha+beta barrel"/>
    <property type="match status" value="1"/>
</dbReference>
<dbReference type="InterPro" id="IPR021708">
    <property type="entry name" value="DUF3291"/>
</dbReference>
<name>A0ABP6QB83_9ACTN</name>
<evidence type="ECO:0000313" key="3">
    <source>
        <dbReference type="Proteomes" id="UP001501237"/>
    </source>
</evidence>
<feature type="domain" description="DUF3291" evidence="1">
    <location>
        <begin position="52"/>
        <end position="126"/>
    </location>
</feature>
<proteinExistence type="predicted"/>
<evidence type="ECO:0000259" key="1">
    <source>
        <dbReference type="Pfam" id="PF11695"/>
    </source>
</evidence>
<reference evidence="3" key="1">
    <citation type="journal article" date="2019" name="Int. J. Syst. Evol. Microbiol.">
        <title>The Global Catalogue of Microorganisms (GCM) 10K type strain sequencing project: providing services to taxonomists for standard genome sequencing and annotation.</title>
        <authorList>
            <consortium name="The Broad Institute Genomics Platform"/>
            <consortium name="The Broad Institute Genome Sequencing Center for Infectious Disease"/>
            <person name="Wu L."/>
            <person name="Ma J."/>
        </authorList>
    </citation>
    <scope>NUCLEOTIDE SEQUENCE [LARGE SCALE GENOMIC DNA]</scope>
    <source>
        <strain evidence="3">JCM 9377</strain>
    </source>
</reference>
<dbReference type="Pfam" id="PF11695">
    <property type="entry name" value="DUF3291"/>
    <property type="match status" value="1"/>
</dbReference>
<dbReference type="Proteomes" id="UP001501237">
    <property type="component" value="Unassembled WGS sequence"/>
</dbReference>
<dbReference type="RefSeq" id="WP_344830337.1">
    <property type="nucleotide sequence ID" value="NZ_BAAAUV010000009.1"/>
</dbReference>
<sequence>MPTIPWITVEQPSSAEVLVMASRLEVKALHQVPGFLLASMRLLLQARRSPGALGVSLKAEPFARTFWTLSAWTDQKAVNAYAAAEPHRSTMRAKRAVMKDSTFVFWTAPATGLPLSWEEAHRRIEAERA</sequence>
<comment type="caution">
    <text evidence="2">The sequence shown here is derived from an EMBL/GenBank/DDBJ whole genome shotgun (WGS) entry which is preliminary data.</text>
</comment>